<evidence type="ECO:0000313" key="3">
    <source>
        <dbReference type="Proteomes" id="UP000248039"/>
    </source>
</evidence>
<dbReference type="RefSeq" id="WP_110673031.1">
    <property type="nucleotide sequence ID" value="NZ_PYBW01000142.1"/>
</dbReference>
<comment type="caution">
    <text evidence="2">The sequence shown here is derived from an EMBL/GenBank/DDBJ whole genome shotgun (WGS) entry which is preliminary data.</text>
</comment>
<sequence>MPNRMVTAVLAGAGLALLPWILVLAQAPGSAGWVALDVMEAGCLLGGAALLRRGAAALGAARAVAALAAGLLLLDAAVDLTTAGSAWPVAVAMALGAELPLAALCGRLALRGVQVPRATPELALAA</sequence>
<dbReference type="EMBL" id="PYBW01000142">
    <property type="protein sequence ID" value="PYC68037.1"/>
    <property type="molecule type" value="Genomic_DNA"/>
</dbReference>
<keyword evidence="1" id="KW-1133">Transmembrane helix</keyword>
<feature type="transmembrane region" description="Helical" evidence="1">
    <location>
        <begin position="86"/>
        <end position="110"/>
    </location>
</feature>
<organism evidence="2 3">
    <name type="scientific">Streptomyces tateyamensis</name>
    <dbReference type="NCBI Taxonomy" id="565073"/>
    <lineage>
        <taxon>Bacteria</taxon>
        <taxon>Bacillati</taxon>
        <taxon>Actinomycetota</taxon>
        <taxon>Actinomycetes</taxon>
        <taxon>Kitasatosporales</taxon>
        <taxon>Streptomycetaceae</taxon>
        <taxon>Streptomyces</taxon>
    </lineage>
</organism>
<evidence type="ECO:0000256" key="1">
    <source>
        <dbReference type="SAM" id="Phobius"/>
    </source>
</evidence>
<feature type="transmembrane region" description="Helical" evidence="1">
    <location>
        <begin position="55"/>
        <end position="74"/>
    </location>
</feature>
<keyword evidence="1" id="KW-0472">Membrane</keyword>
<keyword evidence="1" id="KW-0812">Transmembrane</keyword>
<evidence type="ECO:0008006" key="4">
    <source>
        <dbReference type="Google" id="ProtNLM"/>
    </source>
</evidence>
<accession>A0A2V4N8E1</accession>
<name>A0A2V4N8E1_9ACTN</name>
<proteinExistence type="predicted"/>
<reference evidence="2 3" key="1">
    <citation type="submission" date="2018-03" db="EMBL/GenBank/DDBJ databases">
        <title>Bioinformatic expansion and discovery of thiopeptide antibiotics.</title>
        <authorList>
            <person name="Schwalen C.J."/>
            <person name="Hudson G.A."/>
            <person name="Mitchell D.A."/>
        </authorList>
    </citation>
    <scope>NUCLEOTIDE SEQUENCE [LARGE SCALE GENOMIC DNA]</scope>
    <source>
        <strain evidence="2 3">ATCC 21389</strain>
    </source>
</reference>
<evidence type="ECO:0000313" key="2">
    <source>
        <dbReference type="EMBL" id="PYC68037.1"/>
    </source>
</evidence>
<gene>
    <name evidence="2" type="ORF">C7C46_29735</name>
</gene>
<dbReference type="Proteomes" id="UP000248039">
    <property type="component" value="Unassembled WGS sequence"/>
</dbReference>
<dbReference type="AlphaFoldDB" id="A0A2V4N8E1"/>
<protein>
    <recommendedName>
        <fullName evidence="4">DUF4345 domain-containing protein</fullName>
    </recommendedName>
</protein>
<keyword evidence="3" id="KW-1185">Reference proteome</keyword>